<dbReference type="CDD" id="cd22159">
    <property type="entry name" value="F-box_AtTIR1-like"/>
    <property type="match status" value="1"/>
</dbReference>
<evidence type="ECO:0000313" key="3">
    <source>
        <dbReference type="Proteomes" id="UP000007015"/>
    </source>
</evidence>
<dbReference type="InterPro" id="IPR036047">
    <property type="entry name" value="F-box-like_dom_sf"/>
</dbReference>
<dbReference type="Pfam" id="PF03478">
    <property type="entry name" value="Beta-prop_KIB1-4"/>
    <property type="match status" value="2"/>
</dbReference>
<protein>
    <recommendedName>
        <fullName evidence="1">F-box domain-containing protein</fullName>
    </recommendedName>
</protein>
<name>B8AUT9_ORYSI</name>
<dbReference type="SUPFAM" id="SSF81383">
    <property type="entry name" value="F-box domain"/>
    <property type="match status" value="1"/>
</dbReference>
<proteinExistence type="predicted"/>
<dbReference type="AlphaFoldDB" id="B8AUT9"/>
<dbReference type="InterPro" id="IPR001810">
    <property type="entry name" value="F-box_dom"/>
</dbReference>
<organism evidence="2 3">
    <name type="scientific">Oryza sativa subsp. indica</name>
    <name type="common">Rice</name>
    <dbReference type="NCBI Taxonomy" id="39946"/>
    <lineage>
        <taxon>Eukaryota</taxon>
        <taxon>Viridiplantae</taxon>
        <taxon>Streptophyta</taxon>
        <taxon>Embryophyta</taxon>
        <taxon>Tracheophyta</taxon>
        <taxon>Spermatophyta</taxon>
        <taxon>Magnoliopsida</taxon>
        <taxon>Liliopsida</taxon>
        <taxon>Poales</taxon>
        <taxon>Poaceae</taxon>
        <taxon>BOP clade</taxon>
        <taxon>Oryzoideae</taxon>
        <taxon>Oryzeae</taxon>
        <taxon>Oryzinae</taxon>
        <taxon>Oryza</taxon>
        <taxon>Oryza sativa</taxon>
    </lineage>
</organism>
<dbReference type="InterPro" id="IPR005174">
    <property type="entry name" value="KIB1-4_b-propeller"/>
</dbReference>
<dbReference type="EMBL" id="CM000129">
    <property type="protein sequence ID" value="EEC78065.1"/>
    <property type="molecule type" value="Genomic_DNA"/>
</dbReference>
<gene>
    <name evidence="2" type="ORF">OsI_17525</name>
</gene>
<dbReference type="Pfam" id="PF00646">
    <property type="entry name" value="F-box"/>
    <property type="match status" value="1"/>
</dbReference>
<dbReference type="Gene3D" id="1.20.1280.50">
    <property type="match status" value="1"/>
</dbReference>
<dbReference type="Gramene" id="BGIOSGA017184-TA">
    <property type="protein sequence ID" value="BGIOSGA017184-PA"/>
    <property type="gene ID" value="BGIOSGA017184"/>
</dbReference>
<evidence type="ECO:0000313" key="2">
    <source>
        <dbReference type="EMBL" id="EEC78065.1"/>
    </source>
</evidence>
<sequence>MPRRAKRGRRQHCSSSLSLWCDLPDDLLRDVLQRLPALGDRLRFAAVCRAWRAAERSHYPRPAVPWLVAPGHCVSLHGGATDVVCRGSFDNWLAMVPTSSPPPYQPFLLNPFTMATVKLPMWTNPETITKVVMSASPPPPTATAAAASRVFYIQDIVFLEGKLYAVTEAEEIFAFDDADIEHYSHLPSDQWRWTHVDKQAPAFGRTEFYLVACHTMGKVLVVSRDFGRARVPDTGGGRAAARYHTSRFKVYVVEEHDSRRGDPGERRRG</sequence>
<keyword evidence="3" id="KW-1185">Reference proteome</keyword>
<accession>B8AUT9</accession>
<dbReference type="HOGENOM" id="CLU_065900_0_0_1"/>
<dbReference type="Proteomes" id="UP000007015">
    <property type="component" value="Chromosome 4"/>
</dbReference>
<dbReference type="PANTHER" id="PTHR33110">
    <property type="entry name" value="F-BOX/KELCH-REPEAT PROTEIN-RELATED"/>
    <property type="match status" value="1"/>
</dbReference>
<evidence type="ECO:0000259" key="1">
    <source>
        <dbReference type="SMART" id="SM00256"/>
    </source>
</evidence>
<feature type="domain" description="F-box" evidence="1">
    <location>
        <begin position="23"/>
        <end position="64"/>
    </location>
</feature>
<dbReference type="SMART" id="SM00256">
    <property type="entry name" value="FBOX"/>
    <property type="match status" value="1"/>
</dbReference>
<dbReference type="PANTHER" id="PTHR33110:SF39">
    <property type="entry name" value="OS04G0514700 PROTEIN"/>
    <property type="match status" value="1"/>
</dbReference>
<reference evidence="2 3" key="1">
    <citation type="journal article" date="2005" name="PLoS Biol.">
        <title>The genomes of Oryza sativa: a history of duplications.</title>
        <authorList>
            <person name="Yu J."/>
            <person name="Wang J."/>
            <person name="Lin W."/>
            <person name="Li S."/>
            <person name="Li H."/>
            <person name="Zhou J."/>
            <person name="Ni P."/>
            <person name="Dong W."/>
            <person name="Hu S."/>
            <person name="Zeng C."/>
            <person name="Zhang J."/>
            <person name="Zhang Y."/>
            <person name="Li R."/>
            <person name="Xu Z."/>
            <person name="Li S."/>
            <person name="Li X."/>
            <person name="Zheng H."/>
            <person name="Cong L."/>
            <person name="Lin L."/>
            <person name="Yin J."/>
            <person name="Geng J."/>
            <person name="Li G."/>
            <person name="Shi J."/>
            <person name="Liu J."/>
            <person name="Lv H."/>
            <person name="Li J."/>
            <person name="Wang J."/>
            <person name="Deng Y."/>
            <person name="Ran L."/>
            <person name="Shi X."/>
            <person name="Wang X."/>
            <person name="Wu Q."/>
            <person name="Li C."/>
            <person name="Ren X."/>
            <person name="Wang J."/>
            <person name="Wang X."/>
            <person name="Li D."/>
            <person name="Liu D."/>
            <person name="Zhang X."/>
            <person name="Ji Z."/>
            <person name="Zhao W."/>
            <person name="Sun Y."/>
            <person name="Zhang Z."/>
            <person name="Bao J."/>
            <person name="Han Y."/>
            <person name="Dong L."/>
            <person name="Ji J."/>
            <person name="Chen P."/>
            <person name="Wu S."/>
            <person name="Liu J."/>
            <person name="Xiao Y."/>
            <person name="Bu D."/>
            <person name="Tan J."/>
            <person name="Yang L."/>
            <person name="Ye C."/>
            <person name="Zhang J."/>
            <person name="Xu J."/>
            <person name="Zhou Y."/>
            <person name="Yu Y."/>
            <person name="Zhang B."/>
            <person name="Zhuang S."/>
            <person name="Wei H."/>
            <person name="Liu B."/>
            <person name="Lei M."/>
            <person name="Yu H."/>
            <person name="Li Y."/>
            <person name="Xu H."/>
            <person name="Wei S."/>
            <person name="He X."/>
            <person name="Fang L."/>
            <person name="Zhang Z."/>
            <person name="Zhang Y."/>
            <person name="Huang X."/>
            <person name="Su Z."/>
            <person name="Tong W."/>
            <person name="Li J."/>
            <person name="Tong Z."/>
            <person name="Li S."/>
            <person name="Ye J."/>
            <person name="Wang L."/>
            <person name="Fang L."/>
            <person name="Lei T."/>
            <person name="Chen C."/>
            <person name="Chen H."/>
            <person name="Xu Z."/>
            <person name="Li H."/>
            <person name="Huang H."/>
            <person name="Zhang F."/>
            <person name="Xu H."/>
            <person name="Li N."/>
            <person name="Zhao C."/>
            <person name="Li S."/>
            <person name="Dong L."/>
            <person name="Huang Y."/>
            <person name="Li L."/>
            <person name="Xi Y."/>
            <person name="Qi Q."/>
            <person name="Li W."/>
            <person name="Zhang B."/>
            <person name="Hu W."/>
            <person name="Zhang Y."/>
            <person name="Tian X."/>
            <person name="Jiao Y."/>
            <person name="Liang X."/>
            <person name="Jin J."/>
            <person name="Gao L."/>
            <person name="Zheng W."/>
            <person name="Hao B."/>
            <person name="Liu S."/>
            <person name="Wang W."/>
            <person name="Yuan L."/>
            <person name="Cao M."/>
            <person name="McDermott J."/>
            <person name="Samudrala R."/>
            <person name="Wang J."/>
            <person name="Wong G.K."/>
            <person name="Yang H."/>
        </authorList>
    </citation>
    <scope>NUCLEOTIDE SEQUENCE [LARGE SCALE GENOMIC DNA]</scope>
    <source>
        <strain evidence="3">cv. 93-11</strain>
    </source>
</reference>
<dbReference type="OMA" id="AAERSHY"/>